<evidence type="ECO:0000313" key="2">
    <source>
        <dbReference type="EMBL" id="KAE9048262.1"/>
    </source>
</evidence>
<feature type="signal peptide" evidence="1">
    <location>
        <begin position="1"/>
        <end position="26"/>
    </location>
</feature>
<reference evidence="5 7" key="1">
    <citation type="submission" date="2018-09" db="EMBL/GenBank/DDBJ databases">
        <title>Genomic investigation of the strawberry pathogen Phytophthora fragariae indicates pathogenicity is determined by transcriptional variation in three key races.</title>
        <authorList>
            <person name="Adams T.M."/>
            <person name="Armitage A.D."/>
            <person name="Sobczyk M.K."/>
            <person name="Bates H.J."/>
            <person name="Dunwell J.M."/>
            <person name="Nellist C.F."/>
            <person name="Harrison R.J."/>
        </authorList>
    </citation>
    <scope>NUCLEOTIDE SEQUENCE [LARGE SCALE GENOMIC DNA]</scope>
    <source>
        <strain evidence="3 5">SCRP249</strain>
        <strain evidence="2 7">SCRP324</strain>
        <strain evidence="4 6">SCRP333</strain>
    </source>
</reference>
<protein>
    <recommendedName>
        <fullName evidence="8">Pectate lyase</fullName>
    </recommendedName>
</protein>
<proteinExistence type="predicted"/>
<evidence type="ECO:0000313" key="3">
    <source>
        <dbReference type="EMBL" id="KAE9052478.1"/>
    </source>
</evidence>
<sequence>MKNKSRCLSGACAVAVCAAATTTVGSDGVFISGINEIECVKFTGAVCIRCNSRPAKSSISHINRWG</sequence>
<feature type="chain" id="PRO_5036165407" description="Pectate lyase" evidence="1">
    <location>
        <begin position="27"/>
        <end position="66"/>
    </location>
</feature>
<evidence type="ECO:0000313" key="4">
    <source>
        <dbReference type="EMBL" id="KAE9346516.1"/>
    </source>
</evidence>
<comment type="caution">
    <text evidence="2">The sequence shown here is derived from an EMBL/GenBank/DDBJ whole genome shotgun (WGS) entry which is preliminary data.</text>
</comment>
<evidence type="ECO:0000256" key="1">
    <source>
        <dbReference type="SAM" id="SignalP"/>
    </source>
</evidence>
<organism evidence="2 7">
    <name type="scientific">Phytophthora rubi</name>
    <dbReference type="NCBI Taxonomy" id="129364"/>
    <lineage>
        <taxon>Eukaryota</taxon>
        <taxon>Sar</taxon>
        <taxon>Stramenopiles</taxon>
        <taxon>Oomycota</taxon>
        <taxon>Peronosporomycetes</taxon>
        <taxon>Peronosporales</taxon>
        <taxon>Peronosporaceae</taxon>
        <taxon>Phytophthora</taxon>
    </lineage>
</organism>
<accession>A0A6A3NUJ5</accession>
<dbReference type="EMBL" id="QXFU01000013">
    <property type="protein sequence ID" value="KAE9048262.1"/>
    <property type="molecule type" value="Genomic_DNA"/>
</dbReference>
<gene>
    <name evidence="3" type="ORF">PR001_g480</name>
    <name evidence="2" type="ORF">PR002_g569</name>
    <name evidence="4" type="ORF">PR003_g7392</name>
</gene>
<name>A0A6A3NUJ5_9STRA</name>
<dbReference type="AlphaFoldDB" id="A0A6A3NUJ5"/>
<keyword evidence="6" id="KW-1185">Reference proteome</keyword>
<dbReference type="OrthoDB" id="10308416at2759"/>
<dbReference type="EMBL" id="QXFT01000347">
    <property type="protein sequence ID" value="KAE9346516.1"/>
    <property type="molecule type" value="Genomic_DNA"/>
</dbReference>
<evidence type="ECO:0000313" key="5">
    <source>
        <dbReference type="Proteomes" id="UP000429607"/>
    </source>
</evidence>
<dbReference type="Proteomes" id="UP000429607">
    <property type="component" value="Unassembled WGS sequence"/>
</dbReference>
<keyword evidence="1" id="KW-0732">Signal</keyword>
<evidence type="ECO:0000313" key="6">
    <source>
        <dbReference type="Proteomes" id="UP000434957"/>
    </source>
</evidence>
<dbReference type="Proteomes" id="UP000434957">
    <property type="component" value="Unassembled WGS sequence"/>
</dbReference>
<evidence type="ECO:0000313" key="7">
    <source>
        <dbReference type="Proteomes" id="UP000435112"/>
    </source>
</evidence>
<dbReference type="Proteomes" id="UP000435112">
    <property type="component" value="Unassembled WGS sequence"/>
</dbReference>
<evidence type="ECO:0008006" key="8">
    <source>
        <dbReference type="Google" id="ProtNLM"/>
    </source>
</evidence>
<dbReference type="EMBL" id="QXFV01000011">
    <property type="protein sequence ID" value="KAE9052478.1"/>
    <property type="molecule type" value="Genomic_DNA"/>
</dbReference>